<name>A0A0F8USF0_9EURO</name>
<comment type="caution">
    <text evidence="4">The sequence shown here is derived from an EMBL/GenBank/DDBJ whole genome shotgun (WGS) entry which is preliminary data.</text>
</comment>
<evidence type="ECO:0000256" key="1">
    <source>
        <dbReference type="ARBA" id="ARBA00010515"/>
    </source>
</evidence>
<dbReference type="PROSITE" id="PS01173">
    <property type="entry name" value="LIPASE_GDXG_HIS"/>
    <property type="match status" value="1"/>
</dbReference>
<accession>A0A0F8USF0</accession>
<dbReference type="EMBL" id="JZBS01001502">
    <property type="protein sequence ID" value="KKK22398.1"/>
    <property type="molecule type" value="Genomic_DNA"/>
</dbReference>
<comment type="similarity">
    <text evidence="1">Belongs to the 'GDXG' lipolytic enzyme family.</text>
</comment>
<keyword evidence="5" id="KW-1185">Reference proteome</keyword>
<dbReference type="InterPro" id="IPR029058">
    <property type="entry name" value="AB_hydrolase_fold"/>
</dbReference>
<evidence type="ECO:0000313" key="4">
    <source>
        <dbReference type="EMBL" id="KKK22398.1"/>
    </source>
</evidence>
<dbReference type="PANTHER" id="PTHR48081">
    <property type="entry name" value="AB HYDROLASE SUPERFAMILY PROTEIN C4A8.06C"/>
    <property type="match status" value="1"/>
</dbReference>
<dbReference type="PANTHER" id="PTHR48081:SF8">
    <property type="entry name" value="ALPHA_BETA HYDROLASE FOLD-3 DOMAIN-CONTAINING PROTEIN-RELATED"/>
    <property type="match status" value="1"/>
</dbReference>
<dbReference type="Proteomes" id="UP000034291">
    <property type="component" value="Unassembled WGS sequence"/>
</dbReference>
<evidence type="ECO:0000313" key="5">
    <source>
        <dbReference type="Proteomes" id="UP000034291"/>
    </source>
</evidence>
<organism evidence="4 5">
    <name type="scientific">Aspergillus rambellii</name>
    <dbReference type="NCBI Taxonomy" id="308745"/>
    <lineage>
        <taxon>Eukaryota</taxon>
        <taxon>Fungi</taxon>
        <taxon>Dikarya</taxon>
        <taxon>Ascomycota</taxon>
        <taxon>Pezizomycotina</taxon>
        <taxon>Eurotiomycetes</taxon>
        <taxon>Eurotiomycetidae</taxon>
        <taxon>Eurotiales</taxon>
        <taxon>Aspergillaceae</taxon>
        <taxon>Aspergillus</taxon>
        <taxon>Aspergillus subgen. Nidulantes</taxon>
    </lineage>
</organism>
<dbReference type="SUPFAM" id="SSF53474">
    <property type="entry name" value="alpha/beta-Hydrolases"/>
    <property type="match status" value="1"/>
</dbReference>
<evidence type="ECO:0000259" key="3">
    <source>
        <dbReference type="Pfam" id="PF07859"/>
    </source>
</evidence>
<evidence type="ECO:0000256" key="2">
    <source>
        <dbReference type="ARBA" id="ARBA00022801"/>
    </source>
</evidence>
<dbReference type="AlphaFoldDB" id="A0A0F8USF0"/>
<feature type="domain" description="Alpha/beta hydrolase fold-3" evidence="3">
    <location>
        <begin position="75"/>
        <end position="277"/>
    </location>
</feature>
<dbReference type="InterPro" id="IPR013094">
    <property type="entry name" value="AB_hydrolase_3"/>
</dbReference>
<reference evidence="4 5" key="1">
    <citation type="submission" date="2015-02" db="EMBL/GenBank/DDBJ databases">
        <title>Draft Genome Sequences of Two Closely-Related Aflatoxigenic Aspergillus Species Obtained from the Cote d'Ivoire.</title>
        <authorList>
            <person name="Moore G.G."/>
            <person name="Beltz S.B."/>
            <person name="Mack B.M."/>
        </authorList>
    </citation>
    <scope>NUCLEOTIDE SEQUENCE [LARGE SCALE GENOMIC DNA]</scope>
    <source>
        <strain evidence="4 5">SRRC1468</strain>
    </source>
</reference>
<dbReference type="STRING" id="308745.A0A0F8USF0"/>
<proteinExistence type="inferred from homology"/>
<dbReference type="Gene3D" id="3.40.50.1820">
    <property type="entry name" value="alpha/beta hydrolase"/>
    <property type="match status" value="1"/>
</dbReference>
<protein>
    <recommendedName>
        <fullName evidence="3">Alpha/beta hydrolase fold-3 domain-containing protein</fullName>
    </recommendedName>
</protein>
<dbReference type="OrthoDB" id="2152029at2759"/>
<keyword evidence="2" id="KW-0378">Hydrolase</keyword>
<dbReference type="InterPro" id="IPR002168">
    <property type="entry name" value="Lipase_GDXG_HIS_AS"/>
</dbReference>
<dbReference type="GO" id="GO:0016787">
    <property type="term" value="F:hydrolase activity"/>
    <property type="evidence" value="ECO:0007669"/>
    <property type="project" value="UniProtKB-KW"/>
</dbReference>
<dbReference type="InterPro" id="IPR050300">
    <property type="entry name" value="GDXG_lipolytic_enzyme"/>
</dbReference>
<sequence length="305" mass="32811">MPSVESQALREIYETRAARMAAIPKIDLATLRSLYEEEQLCSAEPAGVTYENIDAGGIPSIWVSPVPGPSIAGVILYFHGGGFMVGSPSGRRKVLGHVCRAANTQALIVKYRRTPEHEFPAAQDDGLAAYRWLLEERRVPSSAIVFMGDSAGGNLALTLALRVRGEGLPLPGAVVAFSPWTNLENSFPSMDTNDALDHVAHRPVLDEMAAAYVGSATSLRNPLVSAVHADLRGFPPLYVTVGTHETLQDDSIELVRLARAAGVAVEFELAEGQQHVHLLMAGRAPEADKSIANVGAWLKRQLKSM</sequence>
<dbReference type="Pfam" id="PF07859">
    <property type="entry name" value="Abhydrolase_3"/>
    <property type="match status" value="1"/>
</dbReference>
<gene>
    <name evidence="4" type="ORF">ARAM_002226</name>
</gene>